<dbReference type="EMBL" id="MZ612119">
    <property type="protein sequence ID" value="UEP19923.1"/>
    <property type="molecule type" value="Genomic_DNA"/>
</dbReference>
<sequence>TIATRKLVRWKNRAACIIAGFRNINYALRI</sequence>
<proteinExistence type="predicted"/>
<feature type="non-terminal residue" evidence="1">
    <location>
        <position position="1"/>
    </location>
</feature>
<protein>
    <submittedName>
        <fullName evidence="1">Endolysin</fullName>
    </submittedName>
</protein>
<reference evidence="1" key="1">
    <citation type="submission" date="2021-07" db="EMBL/GenBank/DDBJ databases">
        <authorList>
            <person name="Bleriot I."/>
            <person name="Blasco L."/>
            <person name="Pacios O."/>
            <person name="Fernandez-Garcia L."/>
            <person name="Ambroa A."/>
            <person name="Lopez M."/>
            <person name="Ortiz-Cartagena C."/>
            <person name="Fernandez-Cuenca F."/>
            <person name="Oteo J."/>
            <person name="Pascual A."/>
            <person name="Martinez-Martinez L."/>
            <person name="Domingo-Calap P."/>
            <person name="Wood T.K."/>
            <person name="Tomas M."/>
        </authorList>
    </citation>
    <scope>NUCLEOTIDE SEQUENCE</scope>
</reference>
<organism evidence="1">
    <name type="scientific">Klebsiella phage vB_Kpn-VAC111</name>
    <dbReference type="NCBI Taxonomy" id="2886109"/>
    <lineage>
        <taxon>Viruses</taxon>
        <taxon>Duplodnaviria</taxon>
        <taxon>Heunggongvirae</taxon>
        <taxon>Uroviricota</taxon>
        <taxon>Caudoviricetes</taxon>
        <taxon>Drexlerviridae</taxon>
        <taxon>Webervirus</taxon>
    </lineage>
</organism>
<name>A0A8K1YSQ4_9CAUD</name>
<accession>A0A8K1YSQ4</accession>
<evidence type="ECO:0000313" key="1">
    <source>
        <dbReference type="EMBL" id="UEP19923.1"/>
    </source>
</evidence>